<comment type="caution">
    <text evidence="2">The sequence shown here is derived from an EMBL/GenBank/DDBJ whole genome shotgun (WGS) entry which is preliminary data.</text>
</comment>
<gene>
    <name evidence="2" type="ORF">RVY80_04190</name>
</gene>
<proteinExistence type="predicted"/>
<dbReference type="Gene3D" id="2.40.50.870">
    <property type="entry name" value="Protein of unknown function (DUF3299)"/>
    <property type="match status" value="1"/>
</dbReference>
<keyword evidence="3" id="KW-1185">Reference proteome</keyword>
<feature type="signal peptide" evidence="1">
    <location>
        <begin position="1"/>
        <end position="27"/>
    </location>
</feature>
<evidence type="ECO:0008006" key="4">
    <source>
        <dbReference type="Google" id="ProtNLM"/>
    </source>
</evidence>
<dbReference type="EMBL" id="JAWJZB010000004">
    <property type="protein sequence ID" value="MDV5088047.1"/>
    <property type="molecule type" value="Genomic_DNA"/>
</dbReference>
<sequence>MTIMLKWVRIIMCALVLQIAAVSLAQATWLSYDEMYSGAGANGLVMSSTVTNLNGSEVTMSGYMAPPLKPSINFFVLTEYPMAVCPFCSTDADWPENIVVVYLDEPVTALPYDAPITVTGTLSVGSSIDAETGFVSLVRINAYDISQ</sequence>
<feature type="chain" id="PRO_5045450899" description="DUF3299 domain-containing protein" evidence="1">
    <location>
        <begin position="28"/>
        <end position="147"/>
    </location>
</feature>
<evidence type="ECO:0000313" key="3">
    <source>
        <dbReference type="Proteomes" id="UP001272515"/>
    </source>
</evidence>
<name>A0ABU3Z7Z6_9FIRM</name>
<protein>
    <recommendedName>
        <fullName evidence="4">DUF3299 domain-containing protein</fullName>
    </recommendedName>
</protein>
<accession>A0ABU3Z7Z6</accession>
<reference evidence="2 3" key="1">
    <citation type="submission" date="2023-10" db="EMBL/GenBank/DDBJ databases">
        <title>Veillonella sp. nov., isolated from a pig farm feces dump.</title>
        <authorList>
            <person name="Chang Y.-H."/>
        </authorList>
    </citation>
    <scope>NUCLEOTIDE SEQUENCE [LARGE SCALE GENOMIC DNA]</scope>
    <source>
        <strain evidence="2 3">YH-vei2233</strain>
    </source>
</reference>
<keyword evidence="1" id="KW-0732">Signal</keyword>
<evidence type="ECO:0000256" key="1">
    <source>
        <dbReference type="SAM" id="SignalP"/>
    </source>
</evidence>
<dbReference type="Proteomes" id="UP001272515">
    <property type="component" value="Unassembled WGS sequence"/>
</dbReference>
<evidence type="ECO:0000313" key="2">
    <source>
        <dbReference type="EMBL" id="MDV5088047.1"/>
    </source>
</evidence>
<dbReference type="RefSeq" id="WP_295189576.1">
    <property type="nucleotide sequence ID" value="NZ_JAWJZA010000002.1"/>
</dbReference>
<organism evidence="2 3">
    <name type="scientific">Veillonella absiana</name>
    <dbReference type="NCBI Taxonomy" id="3079305"/>
    <lineage>
        <taxon>Bacteria</taxon>
        <taxon>Bacillati</taxon>
        <taxon>Bacillota</taxon>
        <taxon>Negativicutes</taxon>
        <taxon>Veillonellales</taxon>
        <taxon>Veillonellaceae</taxon>
        <taxon>Veillonella</taxon>
    </lineage>
</organism>